<dbReference type="AlphaFoldDB" id="A0A841HVB5"/>
<reference evidence="2 3" key="1">
    <citation type="submission" date="2020-08" db="EMBL/GenBank/DDBJ databases">
        <title>Genomic Encyclopedia of Type Strains, Phase IV (KMG-IV): sequencing the most valuable type-strain genomes for metagenomic binning, comparative biology and taxonomic classification.</title>
        <authorList>
            <person name="Goeker M."/>
        </authorList>
    </citation>
    <scope>NUCLEOTIDE SEQUENCE [LARGE SCALE GENOMIC DNA]</scope>
    <source>
        <strain evidence="2 3">DSM 26723</strain>
    </source>
</reference>
<sequence>MTLLVGSAALEATGTLPAHSDAFQAITDENKCVISSRSVGKYATGLLRDGYATKGFHNKAKSCNWGPMAGFVLSDPRFTKRGDSREAMEEQRKDIVKAFKEGSGEVPVYITESRRVELLRPALNTMRPGWEVDYNNHYYYANSPSGKLFLFHLQRTDRAPGAYGKPMWAVQYAYTEAAMPGKLKSPATSKDTSFLPVTAIVDVATRPSAAGTYLSATTGDYDLFAVFPQRSSYNRKEADKRAVPGSDRFRQPIKQFIEHEDKEVGNITPRIARLVAQINARANHAGGNIVHHSDEAGRPLVNDIDFPFIAWIPGKPRPYAARNVSEFKELIALLKGEYVLALNPGWLKPLGIGVSGGGSYEV</sequence>
<gene>
    <name evidence="2" type="ORF">HNQ60_005021</name>
</gene>
<dbReference type="Proteomes" id="UP000588068">
    <property type="component" value="Unassembled WGS sequence"/>
</dbReference>
<comment type="caution">
    <text evidence="2">The sequence shown here is derived from an EMBL/GenBank/DDBJ whole genome shotgun (WGS) entry which is preliminary data.</text>
</comment>
<dbReference type="Pfam" id="PF03497">
    <property type="entry name" value="Anthrax_toxA"/>
    <property type="match status" value="1"/>
</dbReference>
<dbReference type="InterPro" id="IPR037017">
    <property type="entry name" value="Anthrax_toxin_edema_cen_sf"/>
</dbReference>
<dbReference type="GO" id="GO:0005576">
    <property type="term" value="C:extracellular region"/>
    <property type="evidence" value="ECO:0007669"/>
    <property type="project" value="InterPro"/>
</dbReference>
<dbReference type="Gene3D" id="3.30.70.1720">
    <property type="match status" value="1"/>
</dbReference>
<proteinExistence type="predicted"/>
<feature type="domain" description="Anthrax toxin edema factor central" evidence="1">
    <location>
        <begin position="7"/>
        <end position="157"/>
    </location>
</feature>
<organism evidence="2 3">
    <name type="scientific">Povalibacter uvarum</name>
    <dbReference type="NCBI Taxonomy" id="732238"/>
    <lineage>
        <taxon>Bacteria</taxon>
        <taxon>Pseudomonadati</taxon>
        <taxon>Pseudomonadota</taxon>
        <taxon>Gammaproteobacteria</taxon>
        <taxon>Steroidobacterales</taxon>
        <taxon>Steroidobacteraceae</taxon>
        <taxon>Povalibacter</taxon>
    </lineage>
</organism>
<dbReference type="RefSeq" id="WP_184335501.1">
    <property type="nucleotide sequence ID" value="NZ_JACHHZ010000006.1"/>
</dbReference>
<evidence type="ECO:0000259" key="1">
    <source>
        <dbReference type="Pfam" id="PF03497"/>
    </source>
</evidence>
<accession>A0A841HVB5</accession>
<dbReference type="InterPro" id="IPR035099">
    <property type="entry name" value="Anthrax_toxin_C-terminal"/>
</dbReference>
<keyword evidence="3" id="KW-1185">Reference proteome</keyword>
<dbReference type="EMBL" id="JACHHZ010000006">
    <property type="protein sequence ID" value="MBB6096130.1"/>
    <property type="molecule type" value="Genomic_DNA"/>
</dbReference>
<dbReference type="Gene3D" id="3.90.1760.10">
    <property type="entry name" value="Anthrax toxin, edema factor, central domain"/>
    <property type="match status" value="1"/>
</dbReference>
<dbReference type="InterPro" id="IPR005165">
    <property type="entry name" value="Anthrax_toxin_edema_cen"/>
</dbReference>
<protein>
    <recommendedName>
        <fullName evidence="1">Anthrax toxin edema factor central domain-containing protein</fullName>
    </recommendedName>
</protein>
<dbReference type="GO" id="GO:0008294">
    <property type="term" value="F:calcium- and calmodulin-responsive adenylate cyclase activity"/>
    <property type="evidence" value="ECO:0007669"/>
    <property type="project" value="InterPro"/>
</dbReference>
<evidence type="ECO:0000313" key="3">
    <source>
        <dbReference type="Proteomes" id="UP000588068"/>
    </source>
</evidence>
<name>A0A841HVB5_9GAMM</name>
<evidence type="ECO:0000313" key="2">
    <source>
        <dbReference type="EMBL" id="MBB6096130.1"/>
    </source>
</evidence>
<dbReference type="SUPFAM" id="SSF81298">
    <property type="entry name" value="Adenylylcyclase toxin (the edema factor)"/>
    <property type="match status" value="1"/>
</dbReference>